<feature type="compositionally biased region" description="Polar residues" evidence="1">
    <location>
        <begin position="720"/>
        <end position="731"/>
    </location>
</feature>
<feature type="transmembrane region" description="Helical" evidence="2">
    <location>
        <begin position="209"/>
        <end position="233"/>
    </location>
</feature>
<feature type="compositionally biased region" description="Basic residues" evidence="1">
    <location>
        <begin position="815"/>
        <end position="829"/>
    </location>
</feature>
<feature type="transmembrane region" description="Helical" evidence="2">
    <location>
        <begin position="178"/>
        <end position="200"/>
    </location>
</feature>
<feature type="transmembrane region" description="Helical" evidence="2">
    <location>
        <begin position="149"/>
        <end position="172"/>
    </location>
</feature>
<feature type="region of interest" description="Disordered" evidence="1">
    <location>
        <begin position="420"/>
        <end position="439"/>
    </location>
</feature>
<feature type="region of interest" description="Disordered" evidence="1">
    <location>
        <begin position="913"/>
        <end position="937"/>
    </location>
</feature>
<feature type="compositionally biased region" description="Polar residues" evidence="1">
    <location>
        <begin position="690"/>
        <end position="699"/>
    </location>
</feature>
<feature type="compositionally biased region" description="Polar residues" evidence="1">
    <location>
        <begin position="918"/>
        <end position="934"/>
    </location>
</feature>
<feature type="compositionally biased region" description="Acidic residues" evidence="1">
    <location>
        <begin position="789"/>
        <end position="799"/>
    </location>
</feature>
<evidence type="ECO:0000256" key="2">
    <source>
        <dbReference type="SAM" id="Phobius"/>
    </source>
</evidence>
<reference evidence="3 4" key="1">
    <citation type="submission" date="2024-10" db="EMBL/GenBank/DDBJ databases">
        <title>Updated reference genomes for cyclostephanoid diatoms.</title>
        <authorList>
            <person name="Roberts W.R."/>
            <person name="Alverson A.J."/>
        </authorList>
    </citation>
    <scope>NUCLEOTIDE SEQUENCE [LARGE SCALE GENOMIC DNA]</scope>
    <source>
        <strain evidence="3 4">AJA010-31</strain>
    </source>
</reference>
<feature type="compositionally biased region" description="Basic and acidic residues" evidence="1">
    <location>
        <begin position="516"/>
        <end position="525"/>
    </location>
</feature>
<gene>
    <name evidence="3" type="ORF">ACHAWO_010507</name>
</gene>
<dbReference type="EMBL" id="JALLPJ020000299">
    <property type="protein sequence ID" value="KAL3796227.1"/>
    <property type="molecule type" value="Genomic_DNA"/>
</dbReference>
<feature type="region of interest" description="Disordered" evidence="1">
    <location>
        <begin position="667"/>
        <end position="859"/>
    </location>
</feature>
<protein>
    <submittedName>
        <fullName evidence="3">Uncharacterized protein</fullName>
    </submittedName>
</protein>
<evidence type="ECO:0000313" key="4">
    <source>
        <dbReference type="Proteomes" id="UP001530400"/>
    </source>
</evidence>
<feature type="compositionally biased region" description="Polar residues" evidence="1">
    <location>
        <begin position="774"/>
        <end position="784"/>
    </location>
</feature>
<evidence type="ECO:0000256" key="1">
    <source>
        <dbReference type="SAM" id="MobiDB-lite"/>
    </source>
</evidence>
<organism evidence="3 4">
    <name type="scientific">Cyclotella atomus</name>
    <dbReference type="NCBI Taxonomy" id="382360"/>
    <lineage>
        <taxon>Eukaryota</taxon>
        <taxon>Sar</taxon>
        <taxon>Stramenopiles</taxon>
        <taxon>Ochrophyta</taxon>
        <taxon>Bacillariophyta</taxon>
        <taxon>Coscinodiscophyceae</taxon>
        <taxon>Thalassiosirophycidae</taxon>
        <taxon>Stephanodiscales</taxon>
        <taxon>Stephanodiscaceae</taxon>
        <taxon>Cyclotella</taxon>
    </lineage>
</organism>
<dbReference type="AlphaFoldDB" id="A0ABD3Q778"/>
<feature type="region of interest" description="Disordered" evidence="1">
    <location>
        <begin position="485"/>
        <end position="542"/>
    </location>
</feature>
<proteinExistence type="predicted"/>
<feature type="compositionally biased region" description="Basic residues" evidence="1">
    <location>
        <begin position="747"/>
        <end position="770"/>
    </location>
</feature>
<keyword evidence="4" id="KW-1185">Reference proteome</keyword>
<feature type="transmembrane region" description="Helical" evidence="2">
    <location>
        <begin position="51"/>
        <end position="76"/>
    </location>
</feature>
<feature type="compositionally biased region" description="Basic and acidic residues" evidence="1">
    <location>
        <begin position="707"/>
        <end position="719"/>
    </location>
</feature>
<keyword evidence="2" id="KW-0812">Transmembrane</keyword>
<dbReference type="Proteomes" id="UP001530400">
    <property type="component" value="Unassembled WGS sequence"/>
</dbReference>
<comment type="caution">
    <text evidence="3">The sequence shown here is derived from an EMBL/GenBank/DDBJ whole genome shotgun (WGS) entry which is preliminary data.</text>
</comment>
<feature type="compositionally biased region" description="Basic and acidic residues" evidence="1">
    <location>
        <begin position="830"/>
        <end position="843"/>
    </location>
</feature>
<keyword evidence="2" id="KW-0472">Membrane</keyword>
<feature type="compositionally biased region" description="Basic and acidic residues" evidence="1">
    <location>
        <begin position="420"/>
        <end position="433"/>
    </location>
</feature>
<keyword evidence="2" id="KW-1133">Transmembrane helix</keyword>
<evidence type="ECO:0000313" key="3">
    <source>
        <dbReference type="EMBL" id="KAL3796227.1"/>
    </source>
</evidence>
<feature type="region of interest" description="Disordered" evidence="1">
    <location>
        <begin position="601"/>
        <end position="640"/>
    </location>
</feature>
<feature type="region of interest" description="Disordered" evidence="1">
    <location>
        <begin position="1"/>
        <end position="21"/>
    </location>
</feature>
<accession>A0ABD3Q778</accession>
<name>A0ABD3Q778_9STRA</name>
<feature type="region of interest" description="Disordered" evidence="1">
    <location>
        <begin position="289"/>
        <end position="333"/>
    </location>
</feature>
<feature type="compositionally biased region" description="Polar residues" evidence="1">
    <location>
        <begin position="501"/>
        <end position="510"/>
    </location>
</feature>
<sequence>MEDNAHLLHAGGQRRSSSDGYHRALFTTQQRTMTSRGGNKSAVPSLTSPLVTHYCLTLTTAVLALTGFVGALVAALSCDFLRVLLSNLPSSSAAAAGWIDSLELNSTDEWYYNELSQRTADHTLSIGIFCPNSIMTQDANDGRLTLSKAFLTTSLLLGALLLNLTCLISTILPNTERLWNIISVISGLGFLCELPVFFVLDSQVCTGDFVCSLGGGSFGLFCSMVCYLVLALLTQWRDAPDWREEYELWKLVQQNNSDRAVGERDLGRDVELGMPASVRKEKVVEKNVKHPAMPQVNAKDLKEDVPPPPPPLPDEKVTPPTGRQNERRLAKQTRLSDTSNFVGTYINVGQELNTPDRGTSDVRNISPITLFTLSKDGSSAVETGAETEVHKNTQASHDILNSSMELINQQLQKSLEMKRNLRDQQKQREEQHHSQQQQIEDISQLSFLDYNDLDANVKTFQQAPFGKDSFDNVFYADMPDLSSIMVSNDDEDDASNFRPPANQQTRSVSNLLPAREAAKKPKTSDDASVAKSVRSASTRSTLGRSVKSIFRKKAGKENTPQNRGRTENKEMIREQWMLDENSLGMSNSDDLLFLVERNREDGASASQNSRRSKVTALSWASRCKSPDQRKSYKSQRPAVVSPTLPQINRVVGPRKFQMPSEITTVEGNNSCNVVSPEKDDPGVEMYPSDASMSTLSLPTGSDYYTSDDDRRSKSSRKDTNSYSRGFSSGTDSEAEEMSIIIAGVQRMNRKTCGKPSHLSKKRRRRRKKGSRSGCSISEYSSHSGSLLDEVIDEEGELNESGEPIPAVIDASPIRPPRRKSSKSPKKKTKRNPDEALSDAEHSGYESGYACRSDYSDNESKNAGYRILSENEESTSSRAARARRNRLLSKRQIHIDPDTLPGFSEPVREAIDASGYKSPANSSHSGSRSHQQPRSHQVYKDSVPLMSSNANIEGCFGSTSQRGNLSWQARNSRMSRLRMQRQAAEPSVVRDPKNVVTACGSDEGSI</sequence>